<evidence type="ECO:0000259" key="3">
    <source>
        <dbReference type="Pfam" id="PF11495"/>
    </source>
</evidence>
<dbReference type="Gene3D" id="1.10.10.10">
    <property type="entry name" value="Winged helix-like DNA-binding domain superfamily/Winged helix DNA-binding domain"/>
    <property type="match status" value="1"/>
</dbReference>
<evidence type="ECO:0000256" key="1">
    <source>
        <dbReference type="ARBA" id="ARBA00007287"/>
    </source>
</evidence>
<accession>S6CSZ8</accession>
<dbReference type="Proteomes" id="UP000015381">
    <property type="component" value="Chromosome I"/>
</dbReference>
<organism evidence="4 5">
    <name type="scientific">Halorhabdus tiamatea SARL4B</name>
    <dbReference type="NCBI Taxonomy" id="1033806"/>
    <lineage>
        <taxon>Archaea</taxon>
        <taxon>Methanobacteriati</taxon>
        <taxon>Methanobacteriota</taxon>
        <taxon>Stenosarchaea group</taxon>
        <taxon>Halobacteria</taxon>
        <taxon>Halobacteriales</taxon>
        <taxon>Haloarculaceae</taxon>
        <taxon>Halorhabdus</taxon>
    </lineage>
</organism>
<protein>
    <submittedName>
        <fullName evidence="4">Archaeal sugar-specific transcriptional regulator, TrmB family</fullName>
    </submittedName>
</protein>
<dbReference type="InterPro" id="IPR002831">
    <property type="entry name" value="Tscrpt_reg_TrmB_N"/>
</dbReference>
<dbReference type="Pfam" id="PF11495">
    <property type="entry name" value="Regulator_TrmB"/>
    <property type="match status" value="1"/>
</dbReference>
<dbReference type="InterPro" id="IPR057621">
    <property type="entry name" value="Khk_prokaryotic"/>
</dbReference>
<dbReference type="Pfam" id="PF01978">
    <property type="entry name" value="TrmB"/>
    <property type="match status" value="1"/>
</dbReference>
<proteinExistence type="inferred from homology"/>
<dbReference type="InterPro" id="IPR036388">
    <property type="entry name" value="WH-like_DNA-bd_sf"/>
</dbReference>
<dbReference type="PANTHER" id="PTHR34293:SF1">
    <property type="entry name" value="HTH-TYPE TRANSCRIPTIONAL REGULATOR TRMBL2"/>
    <property type="match status" value="1"/>
</dbReference>
<gene>
    <name evidence="4" type="ORF">HTIA_1061</name>
</gene>
<dbReference type="EMBL" id="HF571520">
    <property type="protein sequence ID" value="CCQ33199.1"/>
    <property type="molecule type" value="Genomic_DNA"/>
</dbReference>
<name>S6CSZ8_9EURY</name>
<dbReference type="SUPFAM" id="SSF46785">
    <property type="entry name" value="Winged helix' DNA-binding domain"/>
    <property type="match status" value="1"/>
</dbReference>
<sequence length="776" mass="87514">MHGLSHSQTSSSKTIRRLMLHHADNYVMSDPKSDWDILPQEILEENAGMSPYEASVYLALIRGGKQSMSELSDASEVPRQRIYDIVKRLRERGFVEIIDEYPKQAYPVDPEKALSPIQDRIRRTRNFLEDLHQAVDEVEEGVSLFKSEASIRKYIRRIITTADMDLFLTIPHHALDMFREDLSELPSDVRTKLIISEIDPEISDGDSIVLDNDVTELADEVRGVTSSEPFIVCADRKTGFYWPELISTQPTQEQGFYITNPELGLLLDRFLSDLLWPIAQPVNPSQNTSELPTFPAQYIRVRDCLADLKQVTADRALESFEIEFEGYDTDTGEAVTKRGILSGYYFSEFDVRASFTLDTVDEPATNERESVSVGGWKAIQEDYEAVRLTVYEREHRELYSLDTETRNYVKACREELPNSFGDRHAVIGIDTTVDRMREIVVEQLEPGKYRPMEEYASFRESIIEFEAEDSPPGMMWAQTETTPGGITGHMGEVFNQLDYSLAFVGNFGKPIHPVFKTAYQGQTIFSIGSPTYADYVQFDDGKFILADLPPTNIDWETIRNTLSLDRIAEQVDGAEFIALGTWGHFNSLPTIWDGIRMDLWPRLEDPPEKALVLPGDIQDVPDSEIENGLESIRNLSDILDVTIVTNRTQADSFSNEIDGGEAAMSLSDMATILQDAMEVSKFVVHAPLEAALGNGEEVLTACAPRPRSVQITNVDDHFNTGLALGMTEGLTDEASLVLAHAVAGVFMREREPPTEKQIRSFVAEYDRLFDSQKDTK</sequence>
<dbReference type="InterPro" id="IPR051797">
    <property type="entry name" value="TrmB-like"/>
</dbReference>
<dbReference type="KEGG" id="hti:HTIA_1061"/>
<keyword evidence="5" id="KW-1185">Reference proteome</keyword>
<evidence type="ECO:0000259" key="2">
    <source>
        <dbReference type="Pfam" id="PF01978"/>
    </source>
</evidence>
<feature type="domain" description="Transcription regulator TrmB C-terminal" evidence="3">
    <location>
        <begin position="142"/>
        <end position="391"/>
    </location>
</feature>
<dbReference type="PANTHER" id="PTHR34293">
    <property type="entry name" value="HTH-TYPE TRANSCRIPTIONAL REGULATOR TRMBL2"/>
    <property type="match status" value="1"/>
</dbReference>
<evidence type="ECO:0000313" key="5">
    <source>
        <dbReference type="Proteomes" id="UP000015381"/>
    </source>
</evidence>
<feature type="domain" description="Transcription regulator TrmB N-terminal" evidence="2">
    <location>
        <begin position="44"/>
        <end position="111"/>
    </location>
</feature>
<dbReference type="SUPFAM" id="SSF159071">
    <property type="entry name" value="TrmB C-terminal domain-like"/>
    <property type="match status" value="1"/>
</dbReference>
<evidence type="ECO:0000313" key="4">
    <source>
        <dbReference type="EMBL" id="CCQ33199.1"/>
    </source>
</evidence>
<dbReference type="InterPro" id="IPR036390">
    <property type="entry name" value="WH_DNA-bd_sf"/>
</dbReference>
<dbReference type="InterPro" id="IPR021586">
    <property type="entry name" value="Tscrpt_reg_TrmB_C"/>
</dbReference>
<comment type="similarity">
    <text evidence="1">Belongs to the transcriptional regulator TrmB family.</text>
</comment>
<dbReference type="AlphaFoldDB" id="S6CSZ8"/>
<reference evidence="4 5" key="1">
    <citation type="journal article" date="2014" name="Environ. Microbiol.">
        <title>Halorhabdus tiamatea: proteogenomics and glycosidase activity measurements identify the first cultivated euryarchaeon from a deep-sea anoxic brine lake as potential polysaccharide degrader.</title>
        <authorList>
            <person name="Werner J."/>
            <person name="Ferrer M."/>
            <person name="Michel G."/>
            <person name="Mann A.J."/>
            <person name="Huang S."/>
            <person name="Juarez S."/>
            <person name="Ciordia S."/>
            <person name="Albar J.P."/>
            <person name="Alcaide M."/>
            <person name="La Cono V."/>
            <person name="Yakimov M.M."/>
            <person name="Antunes A."/>
            <person name="Taborda M."/>
            <person name="Da Costa M.S."/>
            <person name="Amann R.I."/>
            <person name="Gloeckner F.O."/>
            <person name="Golyshina O.V."/>
            <person name="Golyshin P.N."/>
            <person name="Teeling H."/>
        </authorList>
    </citation>
    <scope>NUCLEOTIDE SEQUENCE [LARGE SCALE GENOMIC DNA]</scope>
    <source>
        <strain evidence="5">SARL4B</strain>
    </source>
</reference>
<dbReference type="Pfam" id="PF25270">
    <property type="entry name" value="Khk"/>
    <property type="match status" value="1"/>
</dbReference>
<dbReference type="HOGENOM" id="CLU_374143_0_0_2"/>